<feature type="domain" description="ABC transmembrane type-1" evidence="9">
    <location>
        <begin position="25"/>
        <end position="310"/>
    </location>
</feature>
<dbReference type="PANTHER" id="PTHR43394">
    <property type="entry name" value="ATP-DEPENDENT PERMEASE MDL1, MITOCHONDRIAL"/>
    <property type="match status" value="1"/>
</dbReference>
<dbReference type="InterPro" id="IPR003593">
    <property type="entry name" value="AAA+_ATPase"/>
</dbReference>
<proteinExistence type="predicted"/>
<keyword evidence="3" id="KW-0547">Nucleotide-binding</keyword>
<organism evidence="10 11">
    <name type="scientific">Amycolatopsis balhimycina DSM 5908</name>
    <dbReference type="NCBI Taxonomy" id="1081091"/>
    <lineage>
        <taxon>Bacteria</taxon>
        <taxon>Bacillati</taxon>
        <taxon>Actinomycetota</taxon>
        <taxon>Actinomycetes</taxon>
        <taxon>Pseudonocardiales</taxon>
        <taxon>Pseudonocardiaceae</taxon>
        <taxon>Amycolatopsis</taxon>
    </lineage>
</organism>
<keyword evidence="11" id="KW-1185">Reference proteome</keyword>
<dbReference type="InterPro" id="IPR011527">
    <property type="entry name" value="ABC1_TM_dom"/>
</dbReference>
<name>A0A428WQE2_AMYBA</name>
<evidence type="ECO:0000256" key="4">
    <source>
        <dbReference type="ARBA" id="ARBA00022840"/>
    </source>
</evidence>
<dbReference type="GO" id="GO:0016887">
    <property type="term" value="F:ATP hydrolysis activity"/>
    <property type="evidence" value="ECO:0007669"/>
    <property type="project" value="InterPro"/>
</dbReference>
<dbReference type="SUPFAM" id="SSF52540">
    <property type="entry name" value="P-loop containing nucleoside triphosphate hydrolases"/>
    <property type="match status" value="1"/>
</dbReference>
<dbReference type="RefSeq" id="WP_020641287.1">
    <property type="nucleotide sequence ID" value="NZ_QHHU01000017.1"/>
</dbReference>
<feature type="transmembrane region" description="Helical" evidence="7">
    <location>
        <begin position="154"/>
        <end position="177"/>
    </location>
</feature>
<dbReference type="GO" id="GO:0015421">
    <property type="term" value="F:ABC-type oligopeptide transporter activity"/>
    <property type="evidence" value="ECO:0007669"/>
    <property type="project" value="TreeGrafter"/>
</dbReference>
<feature type="transmembrane region" description="Helical" evidence="7">
    <location>
        <begin position="57"/>
        <end position="77"/>
    </location>
</feature>
<keyword evidence="2 7" id="KW-0812">Transmembrane</keyword>
<dbReference type="Gene3D" id="1.20.1560.10">
    <property type="entry name" value="ABC transporter type 1, transmembrane domain"/>
    <property type="match status" value="1"/>
</dbReference>
<dbReference type="InterPro" id="IPR017871">
    <property type="entry name" value="ABC_transporter-like_CS"/>
</dbReference>
<dbReference type="AlphaFoldDB" id="A0A428WQE2"/>
<dbReference type="InterPro" id="IPR027417">
    <property type="entry name" value="P-loop_NTPase"/>
</dbReference>
<sequence length="596" mass="64156">MTASRRRLAADITGFVWRSARLPALGTLALTAVAGLLPVLSAWFTKLVVDGLLAGSALAELAWVIAVLAALTVVTAAQPHAAQYLNTALSRTLARESQATLFAALNRFLGLARFEDPQFLNEVAMAQHVGRIAPAQFVSAGTGTVRGGVLAGGFLTSLLVISPWMAALILLATVPSVHVQLRINRLQVDVERRSTTGTRRETFYGDLLSRPDGAQEIRLFGIGSYLRTRLLGELDEVQRAQRGVDLRNFRAQSGLALLGSLVAAGGLIWVVLAAGRGIITLGDVTVFLAAVAGTQAAIGLLVTSATGMHRSLLLYAHFHTVTHAENDLPSGPLPAGPLERGIEVRDVWFRYGETRPWVLQGVDFTIPRGKTVAIAGLNGSGKSTLVKLLCRCHDPQKGRLTWNGTDYTAFDVRTLRARMSALLQDYLRYELTARENVGLGRVSAMHDTARLSEAAGRALIDDVLRALPNGYDTQLNRAFADEGADPGGGVPLSGGQWQRVGLARALLRDDIDLLILDEPGAGLDAEAERAVHERITDLRRGRTTLLISHHLGTLRTADLILVLADGQIVERGTHEQLMAASGRYRDLFELQAGGFR</sequence>
<dbReference type="Pfam" id="PF00005">
    <property type="entry name" value="ABC_tran"/>
    <property type="match status" value="1"/>
</dbReference>
<dbReference type="Proteomes" id="UP000286716">
    <property type="component" value="Unassembled WGS sequence"/>
</dbReference>
<feature type="transmembrane region" description="Helical" evidence="7">
    <location>
        <begin position="285"/>
        <end position="303"/>
    </location>
</feature>
<evidence type="ECO:0000256" key="7">
    <source>
        <dbReference type="SAM" id="Phobius"/>
    </source>
</evidence>
<reference evidence="10 11" key="1">
    <citation type="submission" date="2018-05" db="EMBL/GenBank/DDBJ databases">
        <title>Evolution of GPA BGCs.</title>
        <authorList>
            <person name="Waglechner N."/>
            <person name="Wright G.D."/>
        </authorList>
    </citation>
    <scope>NUCLEOTIDE SEQUENCE [LARGE SCALE GENOMIC DNA]</scope>
    <source>
        <strain evidence="10 11">DSM 5908</strain>
    </source>
</reference>
<dbReference type="SMART" id="SM00382">
    <property type="entry name" value="AAA"/>
    <property type="match status" value="1"/>
</dbReference>
<dbReference type="PROSITE" id="PS50893">
    <property type="entry name" value="ABC_TRANSPORTER_2"/>
    <property type="match status" value="1"/>
</dbReference>
<evidence type="ECO:0000256" key="5">
    <source>
        <dbReference type="ARBA" id="ARBA00022989"/>
    </source>
</evidence>
<evidence type="ECO:0000313" key="10">
    <source>
        <dbReference type="EMBL" id="RSM45238.1"/>
    </source>
</evidence>
<evidence type="ECO:0000259" key="8">
    <source>
        <dbReference type="PROSITE" id="PS50893"/>
    </source>
</evidence>
<dbReference type="PANTHER" id="PTHR43394:SF1">
    <property type="entry name" value="ATP-BINDING CASSETTE SUB-FAMILY B MEMBER 10, MITOCHONDRIAL"/>
    <property type="match status" value="1"/>
</dbReference>
<protein>
    <submittedName>
        <fullName evidence="10">ABC transporter ATP-binding protein</fullName>
    </submittedName>
</protein>
<dbReference type="OrthoDB" id="9806127at2"/>
<feature type="domain" description="ABC transporter" evidence="8">
    <location>
        <begin position="342"/>
        <end position="590"/>
    </location>
</feature>
<dbReference type="InterPro" id="IPR039421">
    <property type="entry name" value="Type_1_exporter"/>
</dbReference>
<dbReference type="InterPro" id="IPR036640">
    <property type="entry name" value="ABC1_TM_sf"/>
</dbReference>
<evidence type="ECO:0000313" key="11">
    <source>
        <dbReference type="Proteomes" id="UP000286716"/>
    </source>
</evidence>
<dbReference type="GO" id="GO:0005524">
    <property type="term" value="F:ATP binding"/>
    <property type="evidence" value="ECO:0007669"/>
    <property type="project" value="UniProtKB-KW"/>
</dbReference>
<evidence type="ECO:0000256" key="6">
    <source>
        <dbReference type="ARBA" id="ARBA00023136"/>
    </source>
</evidence>
<comment type="caution">
    <text evidence="10">The sequence shown here is derived from an EMBL/GenBank/DDBJ whole genome shotgun (WGS) entry which is preliminary data.</text>
</comment>
<gene>
    <name evidence="10" type="ORF">DMA12_14525</name>
</gene>
<evidence type="ECO:0000259" key="9">
    <source>
        <dbReference type="PROSITE" id="PS50929"/>
    </source>
</evidence>
<keyword evidence="5 7" id="KW-1133">Transmembrane helix</keyword>
<evidence type="ECO:0000256" key="3">
    <source>
        <dbReference type="ARBA" id="ARBA00022741"/>
    </source>
</evidence>
<dbReference type="Gene3D" id="3.40.50.300">
    <property type="entry name" value="P-loop containing nucleotide triphosphate hydrolases"/>
    <property type="match status" value="1"/>
</dbReference>
<accession>A0A428WQE2</accession>
<keyword evidence="6 7" id="KW-0472">Membrane</keyword>
<dbReference type="GO" id="GO:0005886">
    <property type="term" value="C:plasma membrane"/>
    <property type="evidence" value="ECO:0007669"/>
    <property type="project" value="UniProtKB-SubCell"/>
</dbReference>
<dbReference type="PROSITE" id="PS00211">
    <property type="entry name" value="ABC_TRANSPORTER_1"/>
    <property type="match status" value="1"/>
</dbReference>
<evidence type="ECO:0000256" key="2">
    <source>
        <dbReference type="ARBA" id="ARBA00022692"/>
    </source>
</evidence>
<dbReference type="EMBL" id="QHHU01000017">
    <property type="protein sequence ID" value="RSM45238.1"/>
    <property type="molecule type" value="Genomic_DNA"/>
</dbReference>
<dbReference type="PROSITE" id="PS50929">
    <property type="entry name" value="ABC_TM1F"/>
    <property type="match status" value="1"/>
</dbReference>
<feature type="transmembrane region" description="Helical" evidence="7">
    <location>
        <begin position="255"/>
        <end position="279"/>
    </location>
</feature>
<dbReference type="InterPro" id="IPR003439">
    <property type="entry name" value="ABC_transporter-like_ATP-bd"/>
</dbReference>
<evidence type="ECO:0000256" key="1">
    <source>
        <dbReference type="ARBA" id="ARBA00004651"/>
    </source>
</evidence>
<keyword evidence="4 10" id="KW-0067">ATP-binding</keyword>
<dbReference type="SUPFAM" id="SSF90123">
    <property type="entry name" value="ABC transporter transmembrane region"/>
    <property type="match status" value="1"/>
</dbReference>
<feature type="transmembrane region" description="Helical" evidence="7">
    <location>
        <begin position="24"/>
        <end position="45"/>
    </location>
</feature>
<comment type="subcellular location">
    <subcellularLocation>
        <location evidence="1">Cell membrane</location>
        <topology evidence="1">Multi-pass membrane protein</topology>
    </subcellularLocation>
</comment>